<feature type="signal peptide" evidence="1">
    <location>
        <begin position="1"/>
        <end position="24"/>
    </location>
</feature>
<reference evidence="2 3" key="1">
    <citation type="submission" date="2014-06" db="EMBL/GenBank/DDBJ databases">
        <title>Whole Genome Sequences of Three Symbiotic Endozoicomonas Bacteria.</title>
        <authorList>
            <person name="Neave M.J."/>
            <person name="Apprill A."/>
            <person name="Voolstra C.R."/>
        </authorList>
    </citation>
    <scope>NUCLEOTIDE SEQUENCE [LARGE SCALE GENOMIC DNA]</scope>
    <source>
        <strain evidence="2 3">DSM 25634</strain>
    </source>
</reference>
<keyword evidence="3" id="KW-1185">Reference proteome</keyword>
<sequence length="160" mass="17582">MLLSILKRTSVCALVAASWAQTNADPGNASSEPFQGKWDGTYESLQSTEDLGHLDCHCKIDMDIGTTKDDPNNVEITLSDPTEKSNVPKKVQACKDLLPSCDGHSFSNTMTLSRDGTKFKVSISDHHSDDSNVVLTFQFQGSQLYGTNDVDSYVFLKEEK</sequence>
<evidence type="ECO:0000313" key="2">
    <source>
        <dbReference type="EMBL" id="KEQ18285.1"/>
    </source>
</evidence>
<name>A0A081NIL2_9GAMM</name>
<accession>A0A081NIL2</accession>
<organism evidence="2 3">
    <name type="scientific">Endozoicomonas numazuensis</name>
    <dbReference type="NCBI Taxonomy" id="1137799"/>
    <lineage>
        <taxon>Bacteria</taxon>
        <taxon>Pseudomonadati</taxon>
        <taxon>Pseudomonadota</taxon>
        <taxon>Gammaproteobacteria</taxon>
        <taxon>Oceanospirillales</taxon>
        <taxon>Endozoicomonadaceae</taxon>
        <taxon>Endozoicomonas</taxon>
    </lineage>
</organism>
<feature type="chain" id="PRO_5001760847" description="Lipocalin-like domain-containing protein" evidence="1">
    <location>
        <begin position="25"/>
        <end position="160"/>
    </location>
</feature>
<dbReference type="EMBL" id="JOKH01000002">
    <property type="protein sequence ID" value="KEQ18285.1"/>
    <property type="molecule type" value="Genomic_DNA"/>
</dbReference>
<protein>
    <recommendedName>
        <fullName evidence="4">Lipocalin-like domain-containing protein</fullName>
    </recommendedName>
</protein>
<evidence type="ECO:0000256" key="1">
    <source>
        <dbReference type="SAM" id="SignalP"/>
    </source>
</evidence>
<proteinExistence type="predicted"/>
<evidence type="ECO:0008006" key="4">
    <source>
        <dbReference type="Google" id="ProtNLM"/>
    </source>
</evidence>
<keyword evidence="1" id="KW-0732">Signal</keyword>
<dbReference type="RefSeq" id="WP_152558665.1">
    <property type="nucleotide sequence ID" value="NZ_JOKH01000002.1"/>
</dbReference>
<comment type="caution">
    <text evidence="2">The sequence shown here is derived from an EMBL/GenBank/DDBJ whole genome shotgun (WGS) entry which is preliminary data.</text>
</comment>
<evidence type="ECO:0000313" key="3">
    <source>
        <dbReference type="Proteomes" id="UP000028073"/>
    </source>
</evidence>
<gene>
    <name evidence="2" type="ORF">GZ78_12240</name>
</gene>
<dbReference type="Proteomes" id="UP000028073">
    <property type="component" value="Unassembled WGS sequence"/>
</dbReference>
<dbReference type="AlphaFoldDB" id="A0A081NIL2"/>